<dbReference type="Proteomes" id="UP001172778">
    <property type="component" value="Unassembled WGS sequence"/>
</dbReference>
<gene>
    <name evidence="1" type="ORF">PZA18_07590</name>
</gene>
<comment type="caution">
    <text evidence="1">The sequence shown here is derived from an EMBL/GenBank/DDBJ whole genome shotgun (WGS) entry which is preliminary data.</text>
</comment>
<dbReference type="SUPFAM" id="SSF69360">
    <property type="entry name" value="Cell wall binding repeat"/>
    <property type="match status" value="1"/>
</dbReference>
<protein>
    <submittedName>
        <fullName evidence="1">WG repeat-containing protein</fullName>
    </submittedName>
</protein>
<keyword evidence="2" id="KW-1185">Reference proteome</keyword>
<reference evidence="1" key="1">
    <citation type="submission" date="2023-03" db="EMBL/GenBank/DDBJ databases">
        <title>Chitinimonas shenzhenensis gen. nov., sp. nov., a novel member of family Burkholderiaceae isolated from activated sludge collected in Shen Zhen, China.</title>
        <authorList>
            <person name="Wang X."/>
        </authorList>
    </citation>
    <scope>NUCLEOTIDE SEQUENCE</scope>
    <source>
        <strain evidence="1">DQS-5</strain>
    </source>
</reference>
<dbReference type="RefSeq" id="WP_284100215.1">
    <property type="nucleotide sequence ID" value="NZ_JARRAF010000006.1"/>
</dbReference>
<sequence>MKAFLSTSALKSSITLGVMVIASTLSGIASAAEAAKESKLEFPLSLRLPILGQFGQRYVLLDRQGHLLHEPDVSNISNFRPLGEKVMPVPAKSVKELWGYMDLQGKWVIEPQYLEARSFSEDGMARVKTKTGWGFLGADLKLVIPAKFEEVQGMRAGRAAFKKGGKWGFLDTQGQVVIPPRFTEVSYFDDGGLAAVSVGEKHGFIDKQGKEVVAIRFDRAGPFGANGLARVALKEKWGYVNRQGALAVPIRYDLALDFESNEVAPVEEKDKWGLLNSKGEWVLKPTYSHIDEVQAGGLAAVRDSSFNTGFIDMRGKLVVPIQRGIGRHVSGGLIRQGGEGDSSVSYLDLNGKLAIKGPFDWGSHFNSQGFAVARQKGKWGILSRQGGFTPMPRHIEPYSNGGDGYVGFDEEGYSPWITTDRAIEWLDGSGKTRFRLEQGPGSKPKLNSLRLSNDKGVVLWENKAVDGQLASHPYFDPSPLDLLSDPADMTQIVAKAQALLKAAPRPFVALQGWDRDRDPYEMPEDSDEIEDNLRHGAISNLVIDYVSEESWGGYYFLDEQRSGQVKTLYKSLKAQLDKAFGPAVAKPEAEDSLANGDGGMLDVWRIGNQKLVLQSTYAYGDGDITHHLVLATVSPKPPEKARKKR</sequence>
<evidence type="ECO:0000313" key="2">
    <source>
        <dbReference type="Proteomes" id="UP001172778"/>
    </source>
</evidence>
<evidence type="ECO:0000313" key="1">
    <source>
        <dbReference type="EMBL" id="MDK2123910.1"/>
    </source>
</evidence>
<dbReference type="InterPro" id="IPR032774">
    <property type="entry name" value="WG_beta_rep"/>
</dbReference>
<dbReference type="EMBL" id="JARRAF010000006">
    <property type="protein sequence ID" value="MDK2123910.1"/>
    <property type="molecule type" value="Genomic_DNA"/>
</dbReference>
<organism evidence="1 2">
    <name type="scientific">Parachitinimonas caeni</name>
    <dbReference type="NCBI Taxonomy" id="3031301"/>
    <lineage>
        <taxon>Bacteria</taxon>
        <taxon>Pseudomonadati</taxon>
        <taxon>Pseudomonadota</taxon>
        <taxon>Betaproteobacteria</taxon>
        <taxon>Neisseriales</taxon>
        <taxon>Chitinibacteraceae</taxon>
        <taxon>Parachitinimonas</taxon>
    </lineage>
</organism>
<name>A0ABT7DXL3_9NEIS</name>
<dbReference type="Pfam" id="PF14903">
    <property type="entry name" value="WG_beta_rep"/>
    <property type="match status" value="5"/>
</dbReference>
<proteinExistence type="predicted"/>
<dbReference type="PANTHER" id="PTHR37841:SF1">
    <property type="entry name" value="DUF3298 DOMAIN-CONTAINING PROTEIN"/>
    <property type="match status" value="1"/>
</dbReference>
<accession>A0ABT7DXL3</accession>
<dbReference type="PANTHER" id="PTHR37841">
    <property type="entry name" value="GLR2918 PROTEIN"/>
    <property type="match status" value="1"/>
</dbReference>